<evidence type="ECO:0000256" key="5">
    <source>
        <dbReference type="ARBA" id="ARBA00023146"/>
    </source>
</evidence>
<dbReference type="Pfam" id="PF19302">
    <property type="entry name" value="DUF5915"/>
    <property type="match status" value="1"/>
</dbReference>
<dbReference type="Pfam" id="PF08264">
    <property type="entry name" value="Anticodon_1"/>
    <property type="match status" value="1"/>
</dbReference>
<dbReference type="Proteomes" id="UP000694251">
    <property type="component" value="Chromosome 12"/>
</dbReference>
<reference evidence="7 8" key="1">
    <citation type="submission" date="2020-12" db="EMBL/GenBank/DDBJ databases">
        <title>Concerted genomic and epigenomic changes stabilize Arabidopsis allopolyploids.</title>
        <authorList>
            <person name="Chen Z."/>
        </authorList>
    </citation>
    <scope>NUCLEOTIDE SEQUENCE [LARGE SCALE GENOMIC DNA]</scope>
    <source>
        <strain evidence="7">As9502</strain>
        <tissue evidence="7">Leaf</tissue>
    </source>
</reference>
<dbReference type="GO" id="GO:0004822">
    <property type="term" value="F:isoleucine-tRNA ligase activity"/>
    <property type="evidence" value="ECO:0007669"/>
    <property type="project" value="InterPro"/>
</dbReference>
<dbReference type="GO" id="GO:0005524">
    <property type="term" value="F:ATP binding"/>
    <property type="evidence" value="ECO:0007669"/>
    <property type="project" value="UniProtKB-KW"/>
</dbReference>
<evidence type="ECO:0000256" key="2">
    <source>
        <dbReference type="ARBA" id="ARBA00022741"/>
    </source>
</evidence>
<organism evidence="7 8">
    <name type="scientific">Arabidopsis suecica</name>
    <name type="common">Swedish thale-cress</name>
    <name type="synonym">Cardaminopsis suecica</name>
    <dbReference type="NCBI Taxonomy" id="45249"/>
    <lineage>
        <taxon>Eukaryota</taxon>
        <taxon>Viridiplantae</taxon>
        <taxon>Streptophyta</taxon>
        <taxon>Embryophyta</taxon>
        <taxon>Tracheophyta</taxon>
        <taxon>Spermatophyta</taxon>
        <taxon>Magnoliopsida</taxon>
        <taxon>eudicotyledons</taxon>
        <taxon>Gunneridae</taxon>
        <taxon>Pentapetalae</taxon>
        <taxon>rosids</taxon>
        <taxon>malvids</taxon>
        <taxon>Brassicales</taxon>
        <taxon>Brassicaceae</taxon>
        <taxon>Camelineae</taxon>
        <taxon>Arabidopsis</taxon>
    </lineage>
</organism>
<sequence length="365" mass="41034">APHFLQSDDPFYTFFTETLYQNLRKACEGSEESIHYCSFPEEAEGTRVERIEQSVTRMMTIIDLARNIRERHKLPLKTPLKEITVVHPDAEFLDDITGKLKEYVLEELNVRSLVPCNDTLKYASLKAEPDFSVLGKRLGKSMRLVAKEVKEMSQQDILRFEETGKVTIAGHTLELTDIKIVRVFKRPDGLKDTEIDANGDGDVLVILNLQPDDSLYEAGVAREIVNRIQKLRKKSVLCSQEQYIKDTIGSSLLPSTLMPSHAVILSDESFQNVSKLSFKISLARPALKFNEDAILALFSGDEKFARGLQAYLLSRDQSNLKSEFQQGNGKIITVSCIEKLPVVSVVLGDHLHLTVGDYLLSTSNS</sequence>
<accession>A0A8T1YQ65</accession>
<evidence type="ECO:0000313" key="7">
    <source>
        <dbReference type="EMBL" id="KAG7548240.1"/>
    </source>
</evidence>
<proteinExistence type="predicted"/>
<evidence type="ECO:0000313" key="8">
    <source>
        <dbReference type="Proteomes" id="UP000694251"/>
    </source>
</evidence>
<evidence type="ECO:0000259" key="6">
    <source>
        <dbReference type="Pfam" id="PF08264"/>
    </source>
</evidence>
<dbReference type="GO" id="GO:0006428">
    <property type="term" value="P:isoleucyl-tRNA aminoacylation"/>
    <property type="evidence" value="ECO:0007669"/>
    <property type="project" value="TreeGrafter"/>
</dbReference>
<dbReference type="InterPro" id="IPR013155">
    <property type="entry name" value="M/V/L/I-tRNA-synth_anticd-bd"/>
</dbReference>
<comment type="caution">
    <text evidence="7">The sequence shown here is derived from an EMBL/GenBank/DDBJ whole genome shotgun (WGS) entry which is preliminary data.</text>
</comment>
<dbReference type="EMBL" id="JAEFBJ010000012">
    <property type="protein sequence ID" value="KAG7548240.1"/>
    <property type="molecule type" value="Genomic_DNA"/>
</dbReference>
<keyword evidence="8" id="KW-1185">Reference proteome</keyword>
<feature type="non-terminal residue" evidence="7">
    <location>
        <position position="1"/>
    </location>
</feature>
<keyword evidence="4" id="KW-0648">Protein biosynthesis</keyword>
<dbReference type="InterPro" id="IPR023586">
    <property type="entry name" value="Ile-tRNA-ligase_type2"/>
</dbReference>
<keyword evidence="5" id="KW-0030">Aminoacyl-tRNA synthetase</keyword>
<protein>
    <recommendedName>
        <fullName evidence="6">Methionyl/Valyl/Leucyl/Isoleucyl-tRNA synthetase anticodon-binding domain-containing protein</fullName>
    </recommendedName>
</protein>
<evidence type="ECO:0000256" key="1">
    <source>
        <dbReference type="ARBA" id="ARBA00022598"/>
    </source>
</evidence>
<evidence type="ECO:0000256" key="3">
    <source>
        <dbReference type="ARBA" id="ARBA00022840"/>
    </source>
</evidence>
<gene>
    <name evidence="7" type="ORF">ISN44_As12g034390</name>
</gene>
<name>A0A8T1YQ65_ARASU</name>
<feature type="domain" description="Methionyl/Valyl/Leucyl/Isoleucyl-tRNA synthetase anticodon-binding" evidence="6">
    <location>
        <begin position="10"/>
        <end position="82"/>
    </location>
</feature>
<evidence type="ECO:0000256" key="4">
    <source>
        <dbReference type="ARBA" id="ARBA00022917"/>
    </source>
</evidence>
<keyword evidence="2" id="KW-0547">Nucleotide-binding</keyword>
<dbReference type="PANTHER" id="PTHR42780">
    <property type="entry name" value="SOLEUCYL-TRNA SYNTHETASE"/>
    <property type="match status" value="1"/>
</dbReference>
<keyword evidence="3" id="KW-0067">ATP-binding</keyword>
<dbReference type="OrthoDB" id="1706657at2759"/>
<keyword evidence="1" id="KW-0436">Ligase</keyword>
<dbReference type="AlphaFoldDB" id="A0A8T1YQ65"/>
<dbReference type="PANTHER" id="PTHR42780:SF1">
    <property type="entry name" value="ISOLEUCINE--TRNA LIGASE, CYTOPLASMIC"/>
    <property type="match status" value="1"/>
</dbReference>